<keyword evidence="2" id="KW-0472">Membrane</keyword>
<dbReference type="Proteomes" id="UP000011519">
    <property type="component" value="Unassembled WGS sequence"/>
</dbReference>
<dbReference type="STRING" id="1227493.C483_01881"/>
<reference evidence="4 5" key="1">
    <citation type="journal article" date="2014" name="PLoS Genet.">
        <title>Phylogenetically driven sequencing of extremely halophilic archaea reveals strategies for static and dynamic osmo-response.</title>
        <authorList>
            <person name="Becker E.A."/>
            <person name="Seitzer P.M."/>
            <person name="Tritt A."/>
            <person name="Larsen D."/>
            <person name="Krusor M."/>
            <person name="Yao A.I."/>
            <person name="Wu D."/>
            <person name="Madern D."/>
            <person name="Eisen J.A."/>
            <person name="Darling A.E."/>
            <person name="Facciotti M.T."/>
        </authorList>
    </citation>
    <scope>NUCLEOTIDE SEQUENCE [LARGE SCALE GENOMIC DNA]</scope>
    <source>
        <strain evidence="4 5">JCM 10989</strain>
    </source>
</reference>
<dbReference type="EMBL" id="AOIM01000009">
    <property type="protein sequence ID" value="ELY95074.1"/>
    <property type="molecule type" value="Genomic_DNA"/>
</dbReference>
<keyword evidence="5" id="KW-1185">Reference proteome</keyword>
<evidence type="ECO:0000256" key="1">
    <source>
        <dbReference type="SAM" id="MobiDB-lite"/>
    </source>
</evidence>
<feature type="compositionally biased region" description="Polar residues" evidence="1">
    <location>
        <begin position="218"/>
        <end position="227"/>
    </location>
</feature>
<keyword evidence="2" id="KW-0812">Transmembrane</keyword>
<dbReference type="AlphaFoldDB" id="M0A984"/>
<sequence>MNRRRTVLLLGLLALAVGIAVSVGVLEFTLTETAILGVGLLAVLIGLRALGLRRGLERSPGSARAEPERRAAVPAPGESFSQSLAAFQRVTDGYAVQGRRTVDGLRAAVVAVCTRFRGDSVAEATERIERGNWTDDRIAAAFLSESVEVPSRSILDRVRAAVDREPSFQRSVRHTVAAIAAVGYDGTSDSGSAGDKDGSGTQGDAKRNRGAEDRSDSNARPTSNSDDGTTERSLPAYVYQPRSATSTDSDDPPRRTTDHTIDGISTLRTRQTGYWTGIGAVALLAVGIGTLAEAPGVILAGVVGIGYAGFARAFDPPEPELAIERTLSDDDPDPGDEVEVRVTLTNTSSRFVPDLRFVDGVPPGLAVTDGSSRLGTALRPGESVGLEYTVTVQRGKHEFDPALVLVRDLSRSTEHEYVVGAETTVVCEPELRPVAAPVPLRTTAASFAGRLTTTEGGTGTTFHSVREYRPTDPLSRIDWNRRAKSGELATLSFHEERAARVVVLVDARRRSFLAPEPDAAHAVDRSVAAAGRIAASLLAEGDTVGLAGIGPVGRDETASAASVSEPCWLAPASGRDHEIRFQELLATHPQFETMPPTEESRWLSQLRTIRRRLSAETQILLLSPLCDSMAPTIARRLDARGHAVTVVSPDPTTDRTIGHQLAATARRVRRFDLQQAGIPVIDWQSTDSIDEVFARHAAGRGGRQ</sequence>
<protein>
    <recommendedName>
        <fullName evidence="3">DUF58 domain-containing protein</fullName>
    </recommendedName>
</protein>
<accession>M0A984</accession>
<dbReference type="PANTHER" id="PTHR33608:SF6">
    <property type="entry name" value="BLL2464 PROTEIN"/>
    <property type="match status" value="1"/>
</dbReference>
<proteinExistence type="predicted"/>
<dbReference type="RefSeq" id="WP_006651643.1">
    <property type="nucleotide sequence ID" value="NZ_AOIM01000009.1"/>
</dbReference>
<dbReference type="PATRIC" id="fig|1227493.4.peg.359"/>
<evidence type="ECO:0000313" key="5">
    <source>
        <dbReference type="Proteomes" id="UP000011519"/>
    </source>
</evidence>
<keyword evidence="2" id="KW-1133">Transmembrane helix</keyword>
<feature type="compositionally biased region" description="Low complexity" evidence="1">
    <location>
        <begin position="184"/>
        <end position="193"/>
    </location>
</feature>
<dbReference type="OrthoDB" id="31512at2157"/>
<feature type="transmembrane region" description="Helical" evidence="2">
    <location>
        <begin position="273"/>
        <end position="291"/>
    </location>
</feature>
<feature type="region of interest" description="Disordered" evidence="1">
    <location>
        <begin position="58"/>
        <end position="77"/>
    </location>
</feature>
<name>M0A984_9EURY</name>
<feature type="compositionally biased region" description="Basic and acidic residues" evidence="1">
    <location>
        <begin position="194"/>
        <end position="217"/>
    </location>
</feature>
<evidence type="ECO:0000313" key="4">
    <source>
        <dbReference type="EMBL" id="ELY95074.1"/>
    </source>
</evidence>
<dbReference type="InterPro" id="IPR002881">
    <property type="entry name" value="DUF58"/>
</dbReference>
<feature type="compositionally biased region" description="Basic and acidic residues" evidence="1">
    <location>
        <begin position="251"/>
        <end position="261"/>
    </location>
</feature>
<organism evidence="4 5">
    <name type="scientific">Natrialba hulunbeirensis JCM 10989</name>
    <dbReference type="NCBI Taxonomy" id="1227493"/>
    <lineage>
        <taxon>Archaea</taxon>
        <taxon>Methanobacteriati</taxon>
        <taxon>Methanobacteriota</taxon>
        <taxon>Stenosarchaea group</taxon>
        <taxon>Halobacteria</taxon>
        <taxon>Halobacteriales</taxon>
        <taxon>Natrialbaceae</taxon>
        <taxon>Natrialba</taxon>
    </lineage>
</organism>
<comment type="caution">
    <text evidence="4">The sequence shown here is derived from an EMBL/GenBank/DDBJ whole genome shotgun (WGS) entry which is preliminary data.</text>
</comment>
<dbReference type="PANTHER" id="PTHR33608">
    <property type="entry name" value="BLL2464 PROTEIN"/>
    <property type="match status" value="1"/>
</dbReference>
<dbReference type="Pfam" id="PF23933">
    <property type="entry name" value="DUF7269"/>
    <property type="match status" value="1"/>
</dbReference>
<feature type="region of interest" description="Disordered" evidence="1">
    <location>
        <begin position="184"/>
        <end position="264"/>
    </location>
</feature>
<gene>
    <name evidence="4" type="ORF">C483_01881</name>
</gene>
<feature type="transmembrane region" description="Helical" evidence="2">
    <location>
        <begin position="32"/>
        <end position="50"/>
    </location>
</feature>
<dbReference type="InterPro" id="IPR055693">
    <property type="entry name" value="DUF7269"/>
</dbReference>
<evidence type="ECO:0000256" key="2">
    <source>
        <dbReference type="SAM" id="Phobius"/>
    </source>
</evidence>
<evidence type="ECO:0000259" key="3">
    <source>
        <dbReference type="Pfam" id="PF01882"/>
    </source>
</evidence>
<dbReference type="Pfam" id="PF01882">
    <property type="entry name" value="DUF58"/>
    <property type="match status" value="1"/>
</dbReference>
<feature type="domain" description="DUF58" evidence="3">
    <location>
        <begin position="464"/>
        <end position="550"/>
    </location>
</feature>